<dbReference type="EMBL" id="JAAKZV010000384">
    <property type="protein sequence ID" value="NGN70009.1"/>
    <property type="molecule type" value="Genomic_DNA"/>
</dbReference>
<dbReference type="AlphaFoldDB" id="A0A6G4UCR3"/>
<dbReference type="GO" id="GO:0016747">
    <property type="term" value="F:acyltransferase activity, transferring groups other than amino-acyl groups"/>
    <property type="evidence" value="ECO:0007669"/>
    <property type="project" value="InterPro"/>
</dbReference>
<dbReference type="InterPro" id="IPR016181">
    <property type="entry name" value="Acyl_CoA_acyltransferase"/>
</dbReference>
<sequence length="104" mass="11356">MSIEIHEVSRPDDDVLRAIQRLLPQPLATGLRARIEDVVVDEAARDQDVGAELTRAAVQVAGAAGARSVDLTSRPGREAANRLYGRLGFEARESVVYRYVPEGE</sequence>
<dbReference type="PROSITE" id="PS51186">
    <property type="entry name" value="GNAT"/>
    <property type="match status" value="1"/>
</dbReference>
<evidence type="ECO:0000313" key="5">
    <source>
        <dbReference type="Proteomes" id="UP000481583"/>
    </source>
</evidence>
<dbReference type="InterPro" id="IPR050832">
    <property type="entry name" value="Bact_Acetyltransf"/>
</dbReference>
<comment type="caution">
    <text evidence="4">The sequence shown here is derived from an EMBL/GenBank/DDBJ whole genome shotgun (WGS) entry which is preliminary data.</text>
</comment>
<gene>
    <name evidence="4" type="ORF">G5C51_39745</name>
</gene>
<accession>A0A6G4UCR3</accession>
<dbReference type="PANTHER" id="PTHR43877">
    <property type="entry name" value="AMINOALKYLPHOSPHONATE N-ACETYLTRANSFERASE-RELATED-RELATED"/>
    <property type="match status" value="1"/>
</dbReference>
<reference evidence="4 5" key="1">
    <citation type="submission" date="2020-02" db="EMBL/GenBank/DDBJ databases">
        <title>Whole-genome analyses of novel actinobacteria.</title>
        <authorList>
            <person name="Sahin N."/>
        </authorList>
    </citation>
    <scope>NUCLEOTIDE SEQUENCE [LARGE SCALE GENOMIC DNA]</scope>
    <source>
        <strain evidence="4 5">A7024</strain>
    </source>
</reference>
<keyword evidence="5" id="KW-1185">Reference proteome</keyword>
<dbReference type="Proteomes" id="UP000481583">
    <property type="component" value="Unassembled WGS sequence"/>
</dbReference>
<evidence type="ECO:0000313" key="4">
    <source>
        <dbReference type="EMBL" id="NGN70009.1"/>
    </source>
</evidence>
<proteinExistence type="predicted"/>
<dbReference type="Gene3D" id="3.40.630.30">
    <property type="match status" value="1"/>
</dbReference>
<name>A0A6G4UCR3_9ACTN</name>
<evidence type="ECO:0000259" key="3">
    <source>
        <dbReference type="PROSITE" id="PS51186"/>
    </source>
</evidence>
<dbReference type="Pfam" id="PF00583">
    <property type="entry name" value="Acetyltransf_1"/>
    <property type="match status" value="1"/>
</dbReference>
<protein>
    <submittedName>
        <fullName evidence="4">GNAT family N-acetyltransferase</fullName>
    </submittedName>
</protein>
<keyword evidence="2" id="KW-0012">Acyltransferase</keyword>
<feature type="domain" description="N-acetyltransferase" evidence="3">
    <location>
        <begin position="1"/>
        <end position="104"/>
    </location>
</feature>
<dbReference type="RefSeq" id="WP_165245446.1">
    <property type="nucleotide sequence ID" value="NZ_JAAKZV010000384.1"/>
</dbReference>
<evidence type="ECO:0000256" key="2">
    <source>
        <dbReference type="ARBA" id="ARBA00023315"/>
    </source>
</evidence>
<dbReference type="SUPFAM" id="SSF55729">
    <property type="entry name" value="Acyl-CoA N-acyltransferases (Nat)"/>
    <property type="match status" value="1"/>
</dbReference>
<dbReference type="InterPro" id="IPR000182">
    <property type="entry name" value="GNAT_dom"/>
</dbReference>
<dbReference type="PANTHER" id="PTHR43877:SF1">
    <property type="entry name" value="ACETYLTRANSFERASE"/>
    <property type="match status" value="1"/>
</dbReference>
<evidence type="ECO:0000256" key="1">
    <source>
        <dbReference type="ARBA" id="ARBA00022679"/>
    </source>
</evidence>
<keyword evidence="1 4" id="KW-0808">Transferase</keyword>
<organism evidence="4 5">
    <name type="scientific">Streptomyces coryli</name>
    <dbReference type="NCBI Taxonomy" id="1128680"/>
    <lineage>
        <taxon>Bacteria</taxon>
        <taxon>Bacillati</taxon>
        <taxon>Actinomycetota</taxon>
        <taxon>Actinomycetes</taxon>
        <taxon>Kitasatosporales</taxon>
        <taxon>Streptomycetaceae</taxon>
        <taxon>Streptomyces</taxon>
    </lineage>
</organism>